<dbReference type="OrthoDB" id="508139at2759"/>
<protein>
    <submittedName>
        <fullName evidence="1">Uncharacterized protein</fullName>
    </submittedName>
</protein>
<name>A0A1X6N0Q9_9APHY</name>
<accession>A0A1X6N0Q9</accession>
<gene>
    <name evidence="1" type="ORF">POSPLADRAFT_1046600</name>
</gene>
<organism evidence="1 2">
    <name type="scientific">Postia placenta MAD-698-R-SB12</name>
    <dbReference type="NCBI Taxonomy" id="670580"/>
    <lineage>
        <taxon>Eukaryota</taxon>
        <taxon>Fungi</taxon>
        <taxon>Dikarya</taxon>
        <taxon>Basidiomycota</taxon>
        <taxon>Agaricomycotina</taxon>
        <taxon>Agaricomycetes</taxon>
        <taxon>Polyporales</taxon>
        <taxon>Adustoporiaceae</taxon>
        <taxon>Rhodonia</taxon>
    </lineage>
</organism>
<dbReference type="STRING" id="670580.A0A1X6N0Q9"/>
<dbReference type="Gene3D" id="3.40.630.30">
    <property type="match status" value="1"/>
</dbReference>
<dbReference type="GeneID" id="36324026"/>
<dbReference type="AlphaFoldDB" id="A0A1X6N0Q9"/>
<keyword evidence="2" id="KW-1185">Reference proteome</keyword>
<dbReference type="Proteomes" id="UP000194127">
    <property type="component" value="Unassembled WGS sequence"/>
</dbReference>
<proteinExistence type="predicted"/>
<evidence type="ECO:0000313" key="2">
    <source>
        <dbReference type="Proteomes" id="UP000194127"/>
    </source>
</evidence>
<reference evidence="1 2" key="1">
    <citation type="submission" date="2017-04" db="EMBL/GenBank/DDBJ databases">
        <title>Genome Sequence of the Model Brown-Rot Fungus Postia placenta SB12.</title>
        <authorList>
            <consortium name="DOE Joint Genome Institute"/>
            <person name="Gaskell J."/>
            <person name="Kersten P."/>
            <person name="Larrondo L.F."/>
            <person name="Canessa P."/>
            <person name="Martinez D."/>
            <person name="Hibbett D."/>
            <person name="Schmoll M."/>
            <person name="Kubicek C.P."/>
            <person name="Martinez A.T."/>
            <person name="Yadav J."/>
            <person name="Master E."/>
            <person name="Magnuson J.K."/>
            <person name="James T."/>
            <person name="Yaver D."/>
            <person name="Berka R."/>
            <person name="Labutti K."/>
            <person name="Lipzen A."/>
            <person name="Aerts A."/>
            <person name="Barry K."/>
            <person name="Henrissat B."/>
            <person name="Blanchette R."/>
            <person name="Grigoriev I."/>
            <person name="Cullen D."/>
        </authorList>
    </citation>
    <scope>NUCLEOTIDE SEQUENCE [LARGE SCALE GENOMIC DNA]</scope>
    <source>
        <strain evidence="1 2">MAD-698-R-SB12</strain>
    </source>
</reference>
<evidence type="ECO:0000313" key="1">
    <source>
        <dbReference type="EMBL" id="OSX62211.1"/>
    </source>
</evidence>
<dbReference type="EMBL" id="KZ110597">
    <property type="protein sequence ID" value="OSX62211.1"/>
    <property type="molecule type" value="Genomic_DNA"/>
</dbReference>
<sequence>MSTSEEQPGLPPFPELRIMTVPDHELVSQDGSLKLDIYRVGWQIQRDIRNDIEPWLRYFKVKIQTADDNQIGYMTYRLVNGGYIDDFHEEFQMSEHGAEQLETIGSLLFTKDGTFQPRWYSQPYVGTGIFGAELSATKAKIALLDCTPQDHLFVLDESRRRRVGLLAVRTLLESLRAEGVKFALTWPSVPRIQPELVGTATEQRLLRRNLAFTRKVGFRRVGTSPVFAYMLQDADHPSHQLKIESDVFAIDAMLTVISYLFGLCILSSSGSTCVAYRPPQVALAPLRACPLTLRLLRLPSGTDLAEKRNFHVVVFSLQFYTLATPVPSKPVQRQEAGVAQDSEPEGLEGHQLRGRILYKITESQHQIGFRWSFRL</sequence>
<dbReference type="RefSeq" id="XP_024339005.1">
    <property type="nucleotide sequence ID" value="XM_024479076.1"/>
</dbReference>